<dbReference type="PANTHER" id="PTHR35936:SF19">
    <property type="entry name" value="AMINO-ACID-BINDING PROTEIN YXEM-RELATED"/>
    <property type="match status" value="1"/>
</dbReference>
<evidence type="ECO:0000259" key="4">
    <source>
        <dbReference type="SMART" id="SM00062"/>
    </source>
</evidence>
<sequence length="222" mass="24847">MPRLPTVILLSLLAWTATAGALTLTDDERGWLADHQELRLGVDASWPPFEYRDENGRYQGLAADYVRLIQDRLGMRIKLIEPANWTAVLEQAKNNQLDLLPGIMSTPERQNYLGFTRPYLDFPIVILAHEGGAKPRNLKDLYGLKIAVVENYAPHELLRTHHPDLNLVAMPNVSSTLQALATDEVDAVVGDLASSVWSLRQLKLDGLYVSGETPYRYQLAMG</sequence>
<evidence type="ECO:0000256" key="3">
    <source>
        <dbReference type="SAM" id="SignalP"/>
    </source>
</evidence>
<feature type="domain" description="Solute-binding protein family 3/N-terminal" evidence="4">
    <location>
        <begin position="37"/>
        <end position="221"/>
    </location>
</feature>
<dbReference type="RefSeq" id="WP_138454388.1">
    <property type="nucleotide sequence ID" value="NZ_VBVZ01001097.1"/>
</dbReference>
<feature type="signal peptide" evidence="3">
    <location>
        <begin position="1"/>
        <end position="19"/>
    </location>
</feature>
<feature type="non-terminal residue" evidence="5">
    <location>
        <position position="222"/>
    </location>
</feature>
<proteinExistence type="inferred from homology"/>
<evidence type="ECO:0000313" key="5">
    <source>
        <dbReference type="EMBL" id="TLG83638.1"/>
    </source>
</evidence>
<keyword evidence="2 3" id="KW-0732">Signal</keyword>
<accession>A0ABY2TUE5</accession>
<evidence type="ECO:0000313" key="6">
    <source>
        <dbReference type="Proteomes" id="UP000304941"/>
    </source>
</evidence>
<dbReference type="CDD" id="cd01007">
    <property type="entry name" value="PBP2_BvgS_HisK_like"/>
    <property type="match status" value="1"/>
</dbReference>
<dbReference type="EMBL" id="VBVZ01001097">
    <property type="protein sequence ID" value="TLG83638.1"/>
    <property type="molecule type" value="Genomic_DNA"/>
</dbReference>
<feature type="chain" id="PRO_5046603439" evidence="3">
    <location>
        <begin position="20"/>
        <end position="222"/>
    </location>
</feature>
<reference evidence="5 6" key="1">
    <citation type="submission" date="2019-05" db="EMBL/GenBank/DDBJ databases">
        <title>Pseudomonas edaphica sp. nov., isolated from rhizospheric soil of Cistus ladanifer L. in Spain.</title>
        <authorList>
            <person name="Peix A."/>
        </authorList>
    </citation>
    <scope>NUCLEOTIDE SEQUENCE [LARGE SCALE GENOMIC DNA]</scope>
    <source>
        <strain evidence="5 6">RD25</strain>
    </source>
</reference>
<dbReference type="SMART" id="SM00062">
    <property type="entry name" value="PBPb"/>
    <property type="match status" value="1"/>
</dbReference>
<evidence type="ECO:0000256" key="2">
    <source>
        <dbReference type="ARBA" id="ARBA00022729"/>
    </source>
</evidence>
<keyword evidence="6" id="KW-1185">Reference proteome</keyword>
<name>A0ABY2TUE5_9PSED</name>
<dbReference type="Pfam" id="PF00497">
    <property type="entry name" value="SBP_bac_3"/>
    <property type="match status" value="1"/>
</dbReference>
<comment type="similarity">
    <text evidence="1">Belongs to the bacterial solute-binding protein 3 family.</text>
</comment>
<evidence type="ECO:0000256" key="1">
    <source>
        <dbReference type="ARBA" id="ARBA00010333"/>
    </source>
</evidence>
<protein>
    <submittedName>
        <fullName evidence="5">Transporter substrate-binding domain-containing protein</fullName>
    </submittedName>
</protein>
<dbReference type="InterPro" id="IPR001638">
    <property type="entry name" value="Solute-binding_3/MltF_N"/>
</dbReference>
<dbReference type="Gene3D" id="3.40.190.10">
    <property type="entry name" value="Periplasmic binding protein-like II"/>
    <property type="match status" value="2"/>
</dbReference>
<gene>
    <name evidence="5" type="ORF">FEM54_33440</name>
</gene>
<dbReference type="PANTHER" id="PTHR35936">
    <property type="entry name" value="MEMBRANE-BOUND LYTIC MUREIN TRANSGLYCOSYLASE F"/>
    <property type="match status" value="1"/>
</dbReference>
<organism evidence="5 6">
    <name type="scientific">Pseudomonas edaphica</name>
    <dbReference type="NCBI Taxonomy" id="2006980"/>
    <lineage>
        <taxon>Bacteria</taxon>
        <taxon>Pseudomonadati</taxon>
        <taxon>Pseudomonadota</taxon>
        <taxon>Gammaproteobacteria</taxon>
        <taxon>Pseudomonadales</taxon>
        <taxon>Pseudomonadaceae</taxon>
        <taxon>Pseudomonas</taxon>
    </lineage>
</organism>
<dbReference type="SUPFAM" id="SSF53850">
    <property type="entry name" value="Periplasmic binding protein-like II"/>
    <property type="match status" value="1"/>
</dbReference>
<dbReference type="Proteomes" id="UP000304941">
    <property type="component" value="Unassembled WGS sequence"/>
</dbReference>
<comment type="caution">
    <text evidence="5">The sequence shown here is derived from an EMBL/GenBank/DDBJ whole genome shotgun (WGS) entry which is preliminary data.</text>
</comment>